<dbReference type="AlphaFoldDB" id="A0A023BS11"/>
<name>A0A023BS11_9FLAO</name>
<dbReference type="RefSeq" id="WP_034244451.1">
    <property type="nucleotide sequence ID" value="NZ_AQRA01000007.1"/>
</dbReference>
<proteinExistence type="predicted"/>
<evidence type="ECO:0000313" key="1">
    <source>
        <dbReference type="EMBL" id="EZH72573.1"/>
    </source>
</evidence>
<sequence length="102" mass="11814">MDKKAETNAYLQITLKIKSENRERAAGIYLRYKEPFLKQIKGAVSKELILRTEDVQVMHGFKSEADAKAYLSSNLFEKDVVRELKPYLESAPDVRVYAVFRN</sequence>
<dbReference type="OrthoDB" id="1163038at2"/>
<dbReference type="Proteomes" id="UP000023541">
    <property type="component" value="Unassembled WGS sequence"/>
</dbReference>
<organism evidence="1 2">
    <name type="scientific">Aquimarina atlantica</name>
    <dbReference type="NCBI Taxonomy" id="1317122"/>
    <lineage>
        <taxon>Bacteria</taxon>
        <taxon>Pseudomonadati</taxon>
        <taxon>Bacteroidota</taxon>
        <taxon>Flavobacteriia</taxon>
        <taxon>Flavobacteriales</taxon>
        <taxon>Flavobacteriaceae</taxon>
        <taxon>Aquimarina</taxon>
    </lineage>
</organism>
<keyword evidence="2" id="KW-1185">Reference proteome</keyword>
<dbReference type="STRING" id="1317122.ATO12_20780"/>
<evidence type="ECO:0000313" key="2">
    <source>
        <dbReference type="Proteomes" id="UP000023541"/>
    </source>
</evidence>
<protein>
    <recommendedName>
        <fullName evidence="3">ABM domain-containing protein</fullName>
    </recommendedName>
</protein>
<evidence type="ECO:0008006" key="3">
    <source>
        <dbReference type="Google" id="ProtNLM"/>
    </source>
</evidence>
<dbReference type="eggNOG" id="ENOG5032SU1">
    <property type="taxonomic scope" value="Bacteria"/>
</dbReference>
<reference evidence="1 2" key="1">
    <citation type="submission" date="2014-04" db="EMBL/GenBank/DDBJ databases">
        <title>Aquimarina sp. 22II-S11-z7 Genome Sequencing.</title>
        <authorList>
            <person name="Lai Q."/>
        </authorList>
    </citation>
    <scope>NUCLEOTIDE SEQUENCE [LARGE SCALE GENOMIC DNA]</scope>
    <source>
        <strain evidence="1 2">22II-S11-z7</strain>
    </source>
</reference>
<comment type="caution">
    <text evidence="1">The sequence shown here is derived from an EMBL/GenBank/DDBJ whole genome shotgun (WGS) entry which is preliminary data.</text>
</comment>
<dbReference type="EMBL" id="AQRA01000007">
    <property type="protein sequence ID" value="EZH72573.1"/>
    <property type="molecule type" value="Genomic_DNA"/>
</dbReference>
<accession>A0A023BS11</accession>
<dbReference type="Gene3D" id="3.30.70.100">
    <property type="match status" value="1"/>
</dbReference>
<gene>
    <name evidence="1" type="ORF">ATO12_20780</name>
</gene>